<dbReference type="Gene3D" id="3.40.50.2020">
    <property type="match status" value="1"/>
</dbReference>
<dbReference type="InterPro" id="IPR000836">
    <property type="entry name" value="PRTase_dom"/>
</dbReference>
<dbReference type="EMBL" id="FN869859">
    <property type="protein sequence ID" value="CCC80919.1"/>
    <property type="molecule type" value="Genomic_DNA"/>
</dbReference>
<proteinExistence type="inferred from homology"/>
<evidence type="ECO:0000256" key="1">
    <source>
        <dbReference type="ARBA" id="ARBA00008007"/>
    </source>
</evidence>
<protein>
    <submittedName>
        <fullName evidence="2">Amidophosphoribosyltransferase (ComF)</fullName>
    </submittedName>
</protein>
<dbReference type="HOGENOM" id="CLU_1096759_0_0_2"/>
<dbReference type="InterPro" id="IPR029057">
    <property type="entry name" value="PRTase-like"/>
</dbReference>
<dbReference type="KEGG" id="ttn:TTX_0243"/>
<organism evidence="2 3">
    <name type="scientific">Thermoproteus tenax (strain ATCC 35583 / DSM 2078 / JCM 9277 / NBRC 100435 / Kra 1)</name>
    <dbReference type="NCBI Taxonomy" id="768679"/>
    <lineage>
        <taxon>Archaea</taxon>
        <taxon>Thermoproteota</taxon>
        <taxon>Thermoprotei</taxon>
        <taxon>Thermoproteales</taxon>
        <taxon>Thermoproteaceae</taxon>
        <taxon>Thermoproteus</taxon>
    </lineage>
</organism>
<gene>
    <name evidence="2" type="ordered locus">TTX_0243</name>
</gene>
<reference evidence="2 3" key="1">
    <citation type="journal article" date="2011" name="PLoS ONE">
        <title>The complete genome sequence of Thermoproteus tenax: a physiologically versatile member of the Crenarchaeota.</title>
        <authorList>
            <person name="Siebers B."/>
            <person name="Zaparty M."/>
            <person name="Raddatz G."/>
            <person name="Tjaden B."/>
            <person name="Albers S.V."/>
            <person name="Bell S.D."/>
            <person name="Blombach F."/>
            <person name="Kletzin A."/>
            <person name="Kyrpides N."/>
            <person name="Lanz C."/>
            <person name="Plagens A."/>
            <person name="Rampp M."/>
            <person name="Rosinus A."/>
            <person name="von Jan M."/>
            <person name="Makarova K.S."/>
            <person name="Klenk H.P."/>
            <person name="Schuster S.C."/>
            <person name="Hensel R."/>
        </authorList>
    </citation>
    <scope>NUCLEOTIDE SEQUENCE [LARGE SCALE GENOMIC DNA]</scope>
    <source>
        <strain evidence="3">ATCC 35583 / DSM 2078 / JCM 9277 / NBRC 100435 / Kra 1</strain>
    </source>
</reference>
<sequence length="253" mass="28478">MYRGLELRRDFIYYNGSPLARLITSFPSRRYCPICGHPLPRGSTECPLHGPEERVDATMAVGLYYTVKAERSGYGNQLTNLILRLKQSVEEAKLLGAAMALLVREGVFRISDVDVVTYVPKRREEFKVDEETGKRFNQAYQLARAVAHHLRLGKPVKTVRKVKPFTLQGLRRDERYRLAYAGYEVLQNVADRIRDKSVLLVDDVRTSGATANAIAAKLKELGAKKVYLFVAGRTAEISILNEICSNAEGCEKP</sequence>
<dbReference type="STRING" id="768679.TTX_0243"/>
<dbReference type="PANTHER" id="PTHR47505">
    <property type="entry name" value="DNA UTILIZATION PROTEIN YHGH"/>
    <property type="match status" value="1"/>
</dbReference>
<dbReference type="PANTHER" id="PTHR47505:SF1">
    <property type="entry name" value="DNA UTILIZATION PROTEIN YHGH"/>
    <property type="match status" value="1"/>
</dbReference>
<dbReference type="PaxDb" id="768679-TTX_0243"/>
<keyword evidence="3" id="KW-1185">Reference proteome</keyword>
<dbReference type="AlphaFoldDB" id="G4RMX5"/>
<evidence type="ECO:0000313" key="3">
    <source>
        <dbReference type="Proteomes" id="UP000002654"/>
    </source>
</evidence>
<dbReference type="RefSeq" id="WP_014126176.1">
    <property type="nucleotide sequence ID" value="NC_016070.1"/>
</dbReference>
<dbReference type="CDD" id="cd06223">
    <property type="entry name" value="PRTases_typeI"/>
    <property type="match status" value="1"/>
</dbReference>
<dbReference type="InterPro" id="IPR051910">
    <property type="entry name" value="ComF/GntX_DNA_util-trans"/>
</dbReference>
<dbReference type="PATRIC" id="fig|768679.9.peg.256"/>
<dbReference type="SUPFAM" id="SSF53271">
    <property type="entry name" value="PRTase-like"/>
    <property type="match status" value="1"/>
</dbReference>
<comment type="similarity">
    <text evidence="1">Belongs to the ComF/GntX family.</text>
</comment>
<evidence type="ECO:0000313" key="2">
    <source>
        <dbReference type="EMBL" id="CCC80919.1"/>
    </source>
</evidence>
<dbReference type="Proteomes" id="UP000002654">
    <property type="component" value="Chromosome"/>
</dbReference>
<accession>G4RMX5</accession>
<name>G4RMX5_THETK</name>
<dbReference type="GeneID" id="11263252"/>